<feature type="compositionally biased region" description="Polar residues" evidence="1">
    <location>
        <begin position="88"/>
        <end position="97"/>
    </location>
</feature>
<dbReference type="Proteomes" id="UP001516023">
    <property type="component" value="Unassembled WGS sequence"/>
</dbReference>
<keyword evidence="3" id="KW-1185">Reference proteome</keyword>
<feature type="region of interest" description="Disordered" evidence="1">
    <location>
        <begin position="60"/>
        <end position="116"/>
    </location>
</feature>
<reference evidence="2 3" key="1">
    <citation type="journal article" date="2020" name="G3 (Bethesda)">
        <title>Improved Reference Genome for Cyclotella cryptica CCMP332, a Model for Cell Wall Morphogenesis, Salinity Adaptation, and Lipid Production in Diatoms (Bacillariophyta).</title>
        <authorList>
            <person name="Roberts W.R."/>
            <person name="Downey K.M."/>
            <person name="Ruck E.C."/>
            <person name="Traller J.C."/>
            <person name="Alverson A.J."/>
        </authorList>
    </citation>
    <scope>NUCLEOTIDE SEQUENCE [LARGE SCALE GENOMIC DNA]</scope>
    <source>
        <strain evidence="2 3">CCMP332</strain>
    </source>
</reference>
<name>A0ABD3Q812_9STRA</name>
<dbReference type="AlphaFoldDB" id="A0ABD3Q812"/>
<organism evidence="2 3">
    <name type="scientific">Cyclotella cryptica</name>
    <dbReference type="NCBI Taxonomy" id="29204"/>
    <lineage>
        <taxon>Eukaryota</taxon>
        <taxon>Sar</taxon>
        <taxon>Stramenopiles</taxon>
        <taxon>Ochrophyta</taxon>
        <taxon>Bacillariophyta</taxon>
        <taxon>Coscinodiscophyceae</taxon>
        <taxon>Thalassiosirophycidae</taxon>
        <taxon>Stephanodiscales</taxon>
        <taxon>Stephanodiscaceae</taxon>
        <taxon>Cyclotella</taxon>
    </lineage>
</organism>
<gene>
    <name evidence="2" type="ORF">HJC23_009673</name>
</gene>
<accession>A0ABD3Q812</accession>
<sequence length="345" mass="38411">MNQRILSCPSTLFTKGLTLKAGDWRSSEVMPETLDQSRMRRMSESVATLSSNWELTRNSSSSSLRKQFGTQRLSSSSLSSAKRDGAFNFQNNSTRGNASWDDNRVGGLASKQTTSGSLSGSLFDLVQINMDDPFKPHGHRTKRSSCPTISESAAEETSPHVYRKRSSLSDLVPKRKEEASFKGFSLSGSKNPMQDEDKHVISLTYADIKKSSSREDFAEFVVKTSNETSPKQIDIRRTSSSELASLKENDPFMYYSIPAVRSAAMHGNAIDLLTFQEAARSLNVPSNYVRKTCISVEACIIPNVDEIDYCDLANLSLDNIHMELGEDVDLEDDWLYSFSEIQTSN</sequence>
<feature type="compositionally biased region" description="Polar residues" evidence="1">
    <location>
        <begin position="60"/>
        <end position="72"/>
    </location>
</feature>
<protein>
    <submittedName>
        <fullName evidence="2">Uncharacterized protein</fullName>
    </submittedName>
</protein>
<comment type="caution">
    <text evidence="2">The sequence shown here is derived from an EMBL/GenBank/DDBJ whole genome shotgun (WGS) entry which is preliminary data.</text>
</comment>
<evidence type="ECO:0000313" key="2">
    <source>
        <dbReference type="EMBL" id="KAL3796542.1"/>
    </source>
</evidence>
<feature type="region of interest" description="Disordered" evidence="1">
    <location>
        <begin position="133"/>
        <end position="169"/>
    </location>
</feature>
<proteinExistence type="predicted"/>
<dbReference type="EMBL" id="JABMIG020000062">
    <property type="protein sequence ID" value="KAL3796542.1"/>
    <property type="molecule type" value="Genomic_DNA"/>
</dbReference>
<evidence type="ECO:0000313" key="3">
    <source>
        <dbReference type="Proteomes" id="UP001516023"/>
    </source>
</evidence>
<evidence type="ECO:0000256" key="1">
    <source>
        <dbReference type="SAM" id="MobiDB-lite"/>
    </source>
</evidence>